<dbReference type="EnsemblPlants" id="TraesCS1A02G438800.1">
    <property type="protein sequence ID" value="TraesCS1A02G438800.1"/>
    <property type="gene ID" value="TraesCS1A02G438800"/>
</dbReference>
<dbReference type="Gramene" id="TraesSYM1A03G00184030.1">
    <property type="protein sequence ID" value="TraesSYM1A03G00184030.1"/>
    <property type="gene ID" value="TraesSYM1A03G00184030"/>
</dbReference>
<accession>A0A3B5Y7W9</accession>
<feature type="compositionally biased region" description="Polar residues" evidence="1">
    <location>
        <begin position="117"/>
        <end position="137"/>
    </location>
</feature>
<dbReference type="Gramene" id="TraesNOR1A03G00181160.1">
    <property type="protein sequence ID" value="TraesNOR1A03G00181160.1"/>
    <property type="gene ID" value="TraesNOR1A03G00181160"/>
</dbReference>
<sequence length="137" mass="15425">MAAVRCLARRLGGTLAAAAEGRRQLVPRRFVSEHAHEMKQKMRKQKVEELYDALYKRGEIPTTSPSVQASQEPDPLRTRRYAMRIRGVFDLAAKMTLGFMLVAYAVSPKLPREEDTTNNCPQCGLRTSTTREGTTNN</sequence>
<feature type="region of interest" description="Disordered" evidence="1">
    <location>
        <begin position="111"/>
        <end position="137"/>
    </location>
</feature>
<organism evidence="3">
    <name type="scientific">Triticum aestivum</name>
    <name type="common">Wheat</name>
    <dbReference type="NCBI Taxonomy" id="4565"/>
    <lineage>
        <taxon>Eukaryota</taxon>
        <taxon>Viridiplantae</taxon>
        <taxon>Streptophyta</taxon>
        <taxon>Embryophyta</taxon>
        <taxon>Tracheophyta</taxon>
        <taxon>Spermatophyta</taxon>
        <taxon>Magnoliopsida</taxon>
        <taxon>Liliopsida</taxon>
        <taxon>Poales</taxon>
        <taxon>Poaceae</taxon>
        <taxon>BOP clade</taxon>
        <taxon>Pooideae</taxon>
        <taxon>Triticodae</taxon>
        <taxon>Triticeae</taxon>
        <taxon>Triticinae</taxon>
        <taxon>Triticum</taxon>
    </lineage>
</organism>
<dbReference type="Gramene" id="TraesCAD_scaffold_068672_01G000400.1">
    <property type="protein sequence ID" value="TraesCAD_scaffold_068672_01G000400.1"/>
    <property type="gene ID" value="TraesCAD_scaffold_068672_01G000400"/>
</dbReference>
<reference evidence="3" key="2">
    <citation type="submission" date="2018-10" db="UniProtKB">
        <authorList>
            <consortium name="EnsemblPlants"/>
        </authorList>
    </citation>
    <scope>IDENTIFICATION</scope>
</reference>
<dbReference type="KEGG" id="taes:123183329"/>
<evidence type="ECO:0000313" key="4">
    <source>
        <dbReference type="Proteomes" id="UP000019116"/>
    </source>
</evidence>
<name>A0A3B5Y7W9_WHEAT</name>
<evidence type="ECO:0000313" key="3">
    <source>
        <dbReference type="EnsemblPlants" id="TraesCS1A02G438800.1"/>
    </source>
</evidence>
<keyword evidence="2" id="KW-0472">Membrane</keyword>
<gene>
    <name evidence="3" type="primary">LOC123183329</name>
</gene>
<protein>
    <submittedName>
        <fullName evidence="3">Uncharacterized protein</fullName>
    </submittedName>
</protein>
<dbReference type="Gramene" id="TraesCS1A02G438800.1">
    <property type="protein sequence ID" value="TraesCS1A02G438800.1"/>
    <property type="gene ID" value="TraesCS1A02G438800"/>
</dbReference>
<dbReference type="RefSeq" id="XP_044452053.1">
    <property type="nucleotide sequence ID" value="XM_044596118.1"/>
</dbReference>
<dbReference type="Gramene" id="TraesROB_scaffold_071064_01G000300.1">
    <property type="protein sequence ID" value="TraesROB_scaffold_071064_01G000300.1"/>
    <property type="gene ID" value="TraesROB_scaffold_071064_01G000300"/>
</dbReference>
<evidence type="ECO:0000256" key="2">
    <source>
        <dbReference type="SAM" id="Phobius"/>
    </source>
</evidence>
<keyword evidence="2" id="KW-1133">Transmembrane helix</keyword>
<dbReference type="Gramene" id="TraesLDM1A03G00181980.1">
    <property type="protein sequence ID" value="TraesLDM1A03G00181980.1"/>
    <property type="gene ID" value="TraesLDM1A03G00181980"/>
</dbReference>
<evidence type="ECO:0000256" key="1">
    <source>
        <dbReference type="SAM" id="MobiDB-lite"/>
    </source>
</evidence>
<keyword evidence="4" id="KW-1185">Reference proteome</keyword>
<reference evidence="3" key="1">
    <citation type="submission" date="2018-08" db="EMBL/GenBank/DDBJ databases">
        <authorList>
            <person name="Rossello M."/>
        </authorList>
    </citation>
    <scope>NUCLEOTIDE SEQUENCE [LARGE SCALE GENOMIC DNA]</scope>
    <source>
        <strain evidence="3">cv. Chinese Spring</strain>
    </source>
</reference>
<dbReference type="Gramene" id="TraesMAC1A03G00180250.1">
    <property type="protein sequence ID" value="TraesMAC1A03G00180250.1"/>
    <property type="gene ID" value="TraesMAC1A03G00180250"/>
</dbReference>
<dbReference type="Gramene" id="TraesCLE_scaffold_086033_01G000300.1">
    <property type="protein sequence ID" value="TraesCLE_scaffold_086033_01G000300.1"/>
    <property type="gene ID" value="TraesCLE_scaffold_086033_01G000300"/>
</dbReference>
<dbReference type="Gramene" id="TraesARI1A03G00182900.1">
    <property type="protein sequence ID" value="TraesARI1A03G00182900.1"/>
    <property type="gene ID" value="TraesARI1A03G00182900"/>
</dbReference>
<dbReference type="AlphaFoldDB" id="A0A3B5Y7W9"/>
<proteinExistence type="predicted"/>
<dbReference type="Gramene" id="TraesLAC1A03G00182830.1">
    <property type="protein sequence ID" value="TraesLAC1A03G00182830.1"/>
    <property type="gene ID" value="TraesLAC1A03G00182830"/>
</dbReference>
<keyword evidence="2" id="KW-0812">Transmembrane</keyword>
<dbReference type="GeneID" id="123183329"/>
<dbReference type="Gramene" id="TraesJAG1A03G00179380.1">
    <property type="protein sequence ID" value="TraesJAG1A03G00179380.1"/>
    <property type="gene ID" value="TraesJAG1A03G00179380"/>
</dbReference>
<dbReference type="Proteomes" id="UP000019116">
    <property type="component" value="Chromosome 1A"/>
</dbReference>
<dbReference type="Gramene" id="TraesWEE_scaffold_085798_01G000100.1">
    <property type="protein sequence ID" value="TraesWEE_scaffold_085798_01G000100.1"/>
    <property type="gene ID" value="TraesWEE_scaffold_085798_01G000100"/>
</dbReference>
<feature type="transmembrane region" description="Helical" evidence="2">
    <location>
        <begin position="87"/>
        <end position="106"/>
    </location>
</feature>
<dbReference type="Gramene" id="TraesCS1A03G1066500.1">
    <property type="protein sequence ID" value="TraesCS1A03G1066500.1.CDS"/>
    <property type="gene ID" value="TraesCS1A03G1066500"/>
</dbReference>